<dbReference type="EnsemblMetazoa" id="CapteT227979">
    <property type="protein sequence ID" value="CapteP227979"/>
    <property type="gene ID" value="CapteG227979"/>
</dbReference>
<organism evidence="2">
    <name type="scientific">Capitella teleta</name>
    <name type="common">Polychaete worm</name>
    <dbReference type="NCBI Taxonomy" id="283909"/>
    <lineage>
        <taxon>Eukaryota</taxon>
        <taxon>Metazoa</taxon>
        <taxon>Spiralia</taxon>
        <taxon>Lophotrochozoa</taxon>
        <taxon>Annelida</taxon>
        <taxon>Polychaeta</taxon>
        <taxon>Sedentaria</taxon>
        <taxon>Scolecida</taxon>
        <taxon>Capitellidae</taxon>
        <taxon>Capitella</taxon>
    </lineage>
</organism>
<accession>R7TKW3</accession>
<reference evidence="4" key="1">
    <citation type="submission" date="2012-12" db="EMBL/GenBank/DDBJ databases">
        <authorList>
            <person name="Hellsten U."/>
            <person name="Grimwood J."/>
            <person name="Chapman J.A."/>
            <person name="Shapiro H."/>
            <person name="Aerts A."/>
            <person name="Otillar R.P."/>
            <person name="Terry A.Y."/>
            <person name="Boore J.L."/>
            <person name="Simakov O."/>
            <person name="Marletaz F."/>
            <person name="Cho S.-J."/>
            <person name="Edsinger-Gonzales E."/>
            <person name="Havlak P."/>
            <person name="Kuo D.-H."/>
            <person name="Larsson T."/>
            <person name="Lv J."/>
            <person name="Arendt D."/>
            <person name="Savage R."/>
            <person name="Osoegawa K."/>
            <person name="de Jong P."/>
            <person name="Lindberg D.R."/>
            <person name="Seaver E.C."/>
            <person name="Weisblat D.A."/>
            <person name="Putnam N.H."/>
            <person name="Grigoriev I.V."/>
            <person name="Rokhsar D.S."/>
        </authorList>
    </citation>
    <scope>NUCLEOTIDE SEQUENCE</scope>
    <source>
        <strain evidence="4">I ESC-2004</strain>
    </source>
</reference>
<reference evidence="2 4" key="2">
    <citation type="journal article" date="2013" name="Nature">
        <title>Insights into bilaterian evolution from three spiralian genomes.</title>
        <authorList>
            <person name="Simakov O."/>
            <person name="Marletaz F."/>
            <person name="Cho S.J."/>
            <person name="Edsinger-Gonzales E."/>
            <person name="Havlak P."/>
            <person name="Hellsten U."/>
            <person name="Kuo D.H."/>
            <person name="Larsson T."/>
            <person name="Lv J."/>
            <person name="Arendt D."/>
            <person name="Savage R."/>
            <person name="Osoegawa K."/>
            <person name="de Jong P."/>
            <person name="Grimwood J."/>
            <person name="Chapman J.A."/>
            <person name="Shapiro H."/>
            <person name="Aerts A."/>
            <person name="Otillar R.P."/>
            <person name="Terry A.Y."/>
            <person name="Boore J.L."/>
            <person name="Grigoriev I.V."/>
            <person name="Lindberg D.R."/>
            <person name="Seaver E.C."/>
            <person name="Weisblat D.A."/>
            <person name="Putnam N.H."/>
            <person name="Rokhsar D.S."/>
        </authorList>
    </citation>
    <scope>NUCLEOTIDE SEQUENCE</scope>
    <source>
        <strain evidence="2 4">I ESC-2004</strain>
    </source>
</reference>
<feature type="region of interest" description="Disordered" evidence="1">
    <location>
        <begin position="1012"/>
        <end position="1035"/>
    </location>
</feature>
<dbReference type="EMBL" id="KB309537">
    <property type="protein sequence ID" value="ELT94157.1"/>
    <property type="molecule type" value="Genomic_DNA"/>
</dbReference>
<name>R7TKW3_CAPTE</name>
<keyword evidence="4" id="KW-1185">Reference proteome</keyword>
<gene>
    <name evidence="2" type="ORF">CAPTEDRAFT_227979</name>
</gene>
<dbReference type="HOGENOM" id="CLU_240413_0_0_1"/>
<dbReference type="Proteomes" id="UP000014760">
    <property type="component" value="Unassembled WGS sequence"/>
</dbReference>
<proteinExistence type="predicted"/>
<evidence type="ECO:0000313" key="3">
    <source>
        <dbReference type="EnsemblMetazoa" id="CapteP227979"/>
    </source>
</evidence>
<dbReference type="InterPro" id="IPR012337">
    <property type="entry name" value="RNaseH-like_sf"/>
</dbReference>
<sequence>MRGLLTALTTPSLVWWTSPDIHNALPDHLKGCIQYIMADKRYRHLGDTKRQIFCLTRALTNSNYRSDAVPVMKLIGKSRWDDWQLERTLEVNEVDESRLRGKTTTHLIASLDFLAFLMQSSNARGCQLIKGLVGVGIVHQYSTTATLDAPVASSAERLRQTIPSVQRLYEKNKRYPTPNWRLYIGEDTFAVSNIANPRKSLYRSNELKAAGYAKVTSLPHEDFIVNKHNPWEALLRHMRAEKTCKTMTVSVSGSNRYVFYTTPDVSLAGLSQNLFDDTTRWWVEAVFAVISPLNGPHCQQPVQLTATASAPASSVSVAAVTPVAGVPITPVETPWLQRVTPNQSKLLKLYHVPVALRGIKGLQAISKTNGLGRSSTEQAKTILEDDRAYTTHGRIVKGARNLTERIITSWPFDLWETDLMDAPHTRDQARRDKYLLCVMDVYTKYAMMRVVEKDGRTIEDVLKEGIQGRCGGAFHPDPCSRDCVTGNPTTTQQDLLSLVPAFVDSYNRSIHSTIRQTPQSLHDHACERGSRSGIELLEEVAMGRGEQTAADNRANGKQTLAGLYQSTALGRNKRPNPWDPENVRKEDDDDRWEVSLKSWMFTPFKMDSKQLSMSVSLTSLGCDTVNIATINHKQDTLWHRKRLHGGVARLTWSRLERQHKDTTNVAFIIADNAGTRGADDGVKLVPRTTREEARPIKLFYRWRITVHGTNINGSTTYPPEWLMTSDLEDPVILLTTLVGISNSIIAQNVSVTSNHKDGYWWFVSGNFQTKALESYHPYPDHAYAELTLILSPDLSFYLGWPEKTYVADGLSILPVLGGDGTNSRGEEDDENVGGGRLRRRPTDLAWWEHNIMRRHHVEEVLNKTPAYGDPFEGTVVVQMDGEERVWDMGQVINWSGRTAGNKSDDNYKVAVVAVGVSYNRVWMSSLGRIAAVGVSAPTFLADYGDTCGANLYVAPWDIMPDGVRLTNDDSLFEPPILQYERINPVVVPQTAISLRGFCNDAKCERSCVYRAEEQGGSTHQTEEEEGCSSEKQTDDAAVRESMAEYMVDFRDDVPITLNSHSVEKTLENVQSDFTVNMVQPIHLTRGAWYVVMNCMTFNSKIINYNGFYDESEPEGGRGVNMGDSKVEAEPTKTSIACTYALLAEDGDGNWRKETPTPAGRPIPVHLTETALSGEKEPVTYSPVPNPTGNGDTTFLQFYSVTVRDVSDGTTTYKDWTAYSTELPIALEPVFNRPTVLSIQGYDTVKWSCRSIGFIITGNNKCNLERMVRVFGGEVKESNVGLDTGPSGLWTSPHPVSRVKLENWTPADRYNLSSPYTSWMTGISNEFIDPVTGEEIVRLVNTHNKRQVEKEGCPTHSTDPPLLLETVLEKNATPNINVAWPYHLFKETTVEELRSLVRMAFSLASHKGSSNTSTKIKWTKPADWPDDVYFGDPNNGKQNKKKPEKYKLIEMQVELFKRLKLQERMVQLLEKHTGKERDHPLTQLLKKTKPLYYIQDTATDNNKLMDSSESDYSNIQERQKKPQESIINQGSKEEEINFDVREASKGALGNQPALALPLNGFCSYDVFVGTNSQVCWKPDDIDARLNDCRTEKDEGNLNLNDLPSDQASHGDTICSIAEVSQLKETSADPWMPEYQDAEIYQDNQLDLVYHEAGQLIDFITKDKFTVDDFESMEWVQQDLVPSLTLNALEVDIQLTADEKEIYPDLKDLDNPMQCNKG</sequence>
<protein>
    <submittedName>
        <fullName evidence="2 3">Uncharacterized protein</fullName>
    </submittedName>
</protein>
<dbReference type="SUPFAM" id="SSF53098">
    <property type="entry name" value="Ribonuclease H-like"/>
    <property type="match status" value="1"/>
</dbReference>
<dbReference type="OrthoDB" id="6062143at2759"/>
<reference evidence="3" key="3">
    <citation type="submission" date="2015-06" db="UniProtKB">
        <authorList>
            <consortium name="EnsemblMetazoa"/>
        </authorList>
    </citation>
    <scope>IDENTIFICATION</scope>
</reference>
<evidence type="ECO:0000313" key="2">
    <source>
        <dbReference type="EMBL" id="ELT94157.1"/>
    </source>
</evidence>
<dbReference type="EMBL" id="AMQN01000325">
    <property type="status" value="NOT_ANNOTATED_CDS"/>
    <property type="molecule type" value="Genomic_DNA"/>
</dbReference>
<evidence type="ECO:0000313" key="4">
    <source>
        <dbReference type="Proteomes" id="UP000014760"/>
    </source>
</evidence>
<feature type="region of interest" description="Disordered" evidence="1">
    <location>
        <begin position="565"/>
        <end position="587"/>
    </location>
</feature>
<evidence type="ECO:0000256" key="1">
    <source>
        <dbReference type="SAM" id="MobiDB-lite"/>
    </source>
</evidence>